<keyword evidence="2" id="KW-1185">Reference proteome</keyword>
<accession>A0AAD9GQM3</accession>
<proteinExistence type="predicted"/>
<sequence length="160" mass="18300">MLAFDFQYASEIMWQLGVLLYHEEDRQLYEGVDDPDTTTALKFRISTRLPTGRVASALQRIVGRRYQENDRVVVVWRSFTEGEGSFRGMHSDETGWCAVNRSTDDRALLDGFIRNIPMHFSTAEKDKSAVEQFTNLVCNSGSDDIFEMTDSLDKMSLNDP</sequence>
<organism evidence="1 2">
    <name type="scientific">Phytophthora citrophthora</name>
    <dbReference type="NCBI Taxonomy" id="4793"/>
    <lineage>
        <taxon>Eukaryota</taxon>
        <taxon>Sar</taxon>
        <taxon>Stramenopiles</taxon>
        <taxon>Oomycota</taxon>
        <taxon>Peronosporomycetes</taxon>
        <taxon>Peronosporales</taxon>
        <taxon>Peronosporaceae</taxon>
        <taxon>Phytophthora</taxon>
    </lineage>
</organism>
<gene>
    <name evidence="1" type="ORF">P3T76_006170</name>
</gene>
<comment type="caution">
    <text evidence="1">The sequence shown here is derived from an EMBL/GenBank/DDBJ whole genome shotgun (WGS) entry which is preliminary data.</text>
</comment>
<name>A0AAD9GQM3_9STRA</name>
<dbReference type="AlphaFoldDB" id="A0AAD9GQM3"/>
<evidence type="ECO:0000313" key="1">
    <source>
        <dbReference type="EMBL" id="KAK1942671.1"/>
    </source>
</evidence>
<reference evidence="1" key="1">
    <citation type="submission" date="2023-08" db="EMBL/GenBank/DDBJ databases">
        <title>Reference Genome Resource for the Citrus Pathogen Phytophthora citrophthora.</title>
        <authorList>
            <person name="Moller H."/>
            <person name="Coetzee B."/>
            <person name="Rose L.J."/>
            <person name="Van Niekerk J.M."/>
        </authorList>
    </citation>
    <scope>NUCLEOTIDE SEQUENCE</scope>
    <source>
        <strain evidence="1">STE-U-9442</strain>
    </source>
</reference>
<protein>
    <submittedName>
        <fullName evidence="1">Uncharacterized protein</fullName>
    </submittedName>
</protein>
<evidence type="ECO:0000313" key="2">
    <source>
        <dbReference type="Proteomes" id="UP001259832"/>
    </source>
</evidence>
<dbReference type="EMBL" id="JASMQC010000009">
    <property type="protein sequence ID" value="KAK1942671.1"/>
    <property type="molecule type" value="Genomic_DNA"/>
</dbReference>
<dbReference type="Proteomes" id="UP001259832">
    <property type="component" value="Unassembled WGS sequence"/>
</dbReference>